<proteinExistence type="predicted"/>
<reference evidence="2" key="2">
    <citation type="journal article" date="2008" name="Nucleic Acids Res.">
        <title>The rice annotation project database (RAP-DB): 2008 update.</title>
        <authorList>
            <consortium name="The rice annotation project (RAP)"/>
        </authorList>
    </citation>
    <scope>GENOME REANNOTATION</scope>
    <source>
        <strain evidence="2">cv. Nipponbare</strain>
    </source>
</reference>
<protein>
    <submittedName>
        <fullName evidence="1">Uncharacterized protein</fullName>
    </submittedName>
</protein>
<reference evidence="2" key="1">
    <citation type="journal article" date="2005" name="Nature">
        <title>The map-based sequence of the rice genome.</title>
        <authorList>
            <consortium name="International rice genome sequencing project (IRGSP)"/>
            <person name="Matsumoto T."/>
            <person name="Wu J."/>
            <person name="Kanamori H."/>
            <person name="Katayose Y."/>
            <person name="Fujisawa M."/>
            <person name="Namiki N."/>
            <person name="Mizuno H."/>
            <person name="Yamamoto K."/>
            <person name="Antonio B.A."/>
            <person name="Baba T."/>
            <person name="Sakata K."/>
            <person name="Nagamura Y."/>
            <person name="Aoki H."/>
            <person name="Arikawa K."/>
            <person name="Arita K."/>
            <person name="Bito T."/>
            <person name="Chiden Y."/>
            <person name="Fujitsuka N."/>
            <person name="Fukunaka R."/>
            <person name="Hamada M."/>
            <person name="Harada C."/>
            <person name="Hayashi A."/>
            <person name="Hijishita S."/>
            <person name="Honda M."/>
            <person name="Hosokawa S."/>
            <person name="Ichikawa Y."/>
            <person name="Idonuma A."/>
            <person name="Iijima M."/>
            <person name="Ikeda M."/>
            <person name="Ikeno M."/>
            <person name="Ito K."/>
            <person name="Ito S."/>
            <person name="Ito T."/>
            <person name="Ito Y."/>
            <person name="Ito Y."/>
            <person name="Iwabuchi A."/>
            <person name="Kamiya K."/>
            <person name="Karasawa W."/>
            <person name="Kurita K."/>
            <person name="Katagiri S."/>
            <person name="Kikuta A."/>
            <person name="Kobayashi H."/>
            <person name="Kobayashi N."/>
            <person name="Machita K."/>
            <person name="Maehara T."/>
            <person name="Masukawa M."/>
            <person name="Mizubayashi T."/>
            <person name="Mukai Y."/>
            <person name="Nagasaki H."/>
            <person name="Nagata Y."/>
            <person name="Naito S."/>
            <person name="Nakashima M."/>
            <person name="Nakama Y."/>
            <person name="Nakamichi Y."/>
            <person name="Nakamura M."/>
            <person name="Meguro A."/>
            <person name="Negishi M."/>
            <person name="Ohta I."/>
            <person name="Ohta T."/>
            <person name="Okamoto M."/>
            <person name="Ono N."/>
            <person name="Saji S."/>
            <person name="Sakaguchi M."/>
            <person name="Sakai K."/>
            <person name="Shibata M."/>
            <person name="Shimokawa T."/>
            <person name="Song J."/>
            <person name="Takazaki Y."/>
            <person name="Terasawa K."/>
            <person name="Tsugane M."/>
            <person name="Tsuji K."/>
            <person name="Ueda S."/>
            <person name="Waki K."/>
            <person name="Yamagata H."/>
            <person name="Yamamoto M."/>
            <person name="Yamamoto S."/>
            <person name="Yamane H."/>
            <person name="Yoshiki S."/>
            <person name="Yoshihara R."/>
            <person name="Yukawa K."/>
            <person name="Zhong H."/>
            <person name="Yano M."/>
            <person name="Yuan Q."/>
            <person name="Ouyang S."/>
            <person name="Liu J."/>
            <person name="Jones K.M."/>
            <person name="Gansberger K."/>
            <person name="Moffat K."/>
            <person name="Hill J."/>
            <person name="Bera J."/>
            <person name="Fadrosh D."/>
            <person name="Jin S."/>
            <person name="Johri S."/>
            <person name="Kim M."/>
            <person name="Overton L."/>
            <person name="Reardon M."/>
            <person name="Tsitrin T."/>
            <person name="Vuong H."/>
            <person name="Weaver B."/>
            <person name="Ciecko A."/>
            <person name="Tallon L."/>
            <person name="Jackson J."/>
            <person name="Pai G."/>
            <person name="Aken S.V."/>
            <person name="Utterback T."/>
            <person name="Reidmuller S."/>
            <person name="Feldblyum T."/>
            <person name="Hsiao J."/>
            <person name="Zismann V."/>
            <person name="Iobst S."/>
            <person name="de Vazeille A.R."/>
            <person name="Buell C.R."/>
            <person name="Ying K."/>
            <person name="Li Y."/>
            <person name="Lu T."/>
            <person name="Huang Y."/>
            <person name="Zhao Q."/>
            <person name="Feng Q."/>
            <person name="Zhang L."/>
            <person name="Zhu J."/>
            <person name="Weng Q."/>
            <person name="Mu J."/>
            <person name="Lu Y."/>
            <person name="Fan D."/>
            <person name="Liu Y."/>
            <person name="Guan J."/>
            <person name="Zhang Y."/>
            <person name="Yu S."/>
            <person name="Liu X."/>
            <person name="Zhang Y."/>
            <person name="Hong G."/>
            <person name="Han B."/>
            <person name="Choisne N."/>
            <person name="Demange N."/>
            <person name="Orjeda G."/>
            <person name="Samain S."/>
            <person name="Cattolico L."/>
            <person name="Pelletier E."/>
            <person name="Couloux A."/>
            <person name="Segurens B."/>
            <person name="Wincker P."/>
            <person name="D'Hont A."/>
            <person name="Scarpelli C."/>
            <person name="Weissenbach J."/>
            <person name="Salanoubat M."/>
            <person name="Quetier F."/>
            <person name="Yu Y."/>
            <person name="Kim H.R."/>
            <person name="Rambo T."/>
            <person name="Currie J."/>
            <person name="Collura K."/>
            <person name="Luo M."/>
            <person name="Yang T."/>
            <person name="Ammiraju J.S.S."/>
            <person name="Engler F."/>
            <person name="Soderlund C."/>
            <person name="Wing R.A."/>
            <person name="Palmer L.E."/>
            <person name="de la Bastide M."/>
            <person name="Spiegel L."/>
            <person name="Nascimento L."/>
            <person name="Zutavern T."/>
            <person name="O'Shaughnessy A."/>
            <person name="Dike S."/>
            <person name="Dedhia N."/>
            <person name="Preston R."/>
            <person name="Balija V."/>
            <person name="McCombie W.R."/>
            <person name="Chow T."/>
            <person name="Chen H."/>
            <person name="Chung M."/>
            <person name="Chen C."/>
            <person name="Shaw J."/>
            <person name="Wu H."/>
            <person name="Hsiao K."/>
            <person name="Chao Y."/>
            <person name="Chu M."/>
            <person name="Cheng C."/>
            <person name="Hour A."/>
            <person name="Lee P."/>
            <person name="Lin S."/>
            <person name="Lin Y."/>
            <person name="Liou J."/>
            <person name="Liu S."/>
            <person name="Hsing Y."/>
            <person name="Raghuvanshi S."/>
            <person name="Mohanty A."/>
            <person name="Bharti A.K."/>
            <person name="Gaur A."/>
            <person name="Gupta V."/>
            <person name="Kumar D."/>
            <person name="Ravi V."/>
            <person name="Vij S."/>
            <person name="Kapur A."/>
            <person name="Khurana P."/>
            <person name="Khurana P."/>
            <person name="Khurana J.P."/>
            <person name="Tyagi A.K."/>
            <person name="Gaikwad K."/>
            <person name="Singh A."/>
            <person name="Dalal V."/>
            <person name="Srivastava S."/>
            <person name="Dixit A."/>
            <person name="Pal A.K."/>
            <person name="Ghazi I.A."/>
            <person name="Yadav M."/>
            <person name="Pandit A."/>
            <person name="Bhargava A."/>
            <person name="Sureshbabu K."/>
            <person name="Batra K."/>
            <person name="Sharma T.R."/>
            <person name="Mohapatra T."/>
            <person name="Singh N.K."/>
            <person name="Messing J."/>
            <person name="Nelson A.B."/>
            <person name="Fuks G."/>
            <person name="Kavchok S."/>
            <person name="Keizer G."/>
            <person name="Linton E."/>
            <person name="Llaca V."/>
            <person name="Song R."/>
            <person name="Tanyolac B."/>
            <person name="Young S."/>
            <person name="Ho-Il K."/>
            <person name="Hahn J.H."/>
            <person name="Sangsakoo G."/>
            <person name="Vanavichit A."/>
            <person name="de Mattos Luiz.A.T."/>
            <person name="Zimmer P.D."/>
            <person name="Malone G."/>
            <person name="Dellagostin O."/>
            <person name="de Oliveira A.C."/>
            <person name="Bevan M."/>
            <person name="Bancroft I."/>
            <person name="Minx P."/>
            <person name="Cordum H."/>
            <person name="Wilson R."/>
            <person name="Cheng Z."/>
            <person name="Jin W."/>
            <person name="Jiang J."/>
            <person name="Leong S.A."/>
            <person name="Iwama H."/>
            <person name="Gojobori T."/>
            <person name="Itoh T."/>
            <person name="Niimura Y."/>
            <person name="Fujii Y."/>
            <person name="Habara T."/>
            <person name="Sakai H."/>
            <person name="Sato Y."/>
            <person name="Wilson G."/>
            <person name="Kumar K."/>
            <person name="McCouch S."/>
            <person name="Juretic N."/>
            <person name="Hoen D."/>
            <person name="Wright S."/>
            <person name="Bruskiewich R."/>
            <person name="Bureau T."/>
            <person name="Miyao A."/>
            <person name="Hirochika H."/>
            <person name="Nishikawa T."/>
            <person name="Kadowaki K."/>
            <person name="Sugiura M."/>
            <person name="Burr B."/>
            <person name="Sasaki T."/>
        </authorList>
    </citation>
    <scope>NUCLEOTIDE SEQUENCE [LARGE SCALE GENOMIC DNA]</scope>
    <source>
        <strain evidence="2">cv. Nipponbare</strain>
    </source>
</reference>
<dbReference type="AlphaFoldDB" id="Q6YX10"/>
<name>Q6YX10_ORYSJ</name>
<evidence type="ECO:0000313" key="1">
    <source>
        <dbReference type="EMBL" id="BAC99870.1"/>
    </source>
</evidence>
<dbReference type="Proteomes" id="UP000000763">
    <property type="component" value="Chromosome 8"/>
</dbReference>
<sequence>MGTGEGVICPRTEDAVGNSWVSFHFLPMGNPCLTRYMFGRETPKDCGHYCETPEDRVFARGHCKKVHVQPRQEDRQRRHHGRQVAVEVEPVGQQCPIGEPMRRLLHQLLFLPLAIVPREVLTKMLDEVGKAWSSTMARRMSRWRRFTSDEWRWLDFFKGLPCMHVFRVREVHAIGLGLTREGEIKDGARRPVVEDDADLQDHCAIGWGTWGYMERGQHEADGVVVWLATVHCSQNDNDVKAATRRVRSKAGDDTWRSRRSATREDGIKRKIFGMIRFEGDEEVEGILSRFTVGRRRGRIAGVHLQRRRRTTAWPRRSSVAAQ</sequence>
<evidence type="ECO:0000313" key="2">
    <source>
        <dbReference type="Proteomes" id="UP000000763"/>
    </source>
</evidence>
<gene>
    <name evidence="1" type="primary">OSJNBa0091D16.3</name>
</gene>
<accession>Q6YX10</accession>
<organism evidence="1 2">
    <name type="scientific">Oryza sativa subsp. japonica</name>
    <name type="common">Rice</name>
    <dbReference type="NCBI Taxonomy" id="39947"/>
    <lineage>
        <taxon>Eukaryota</taxon>
        <taxon>Viridiplantae</taxon>
        <taxon>Streptophyta</taxon>
        <taxon>Embryophyta</taxon>
        <taxon>Tracheophyta</taxon>
        <taxon>Spermatophyta</taxon>
        <taxon>Magnoliopsida</taxon>
        <taxon>Liliopsida</taxon>
        <taxon>Poales</taxon>
        <taxon>Poaceae</taxon>
        <taxon>BOP clade</taxon>
        <taxon>Oryzoideae</taxon>
        <taxon>Oryzeae</taxon>
        <taxon>Oryzinae</taxon>
        <taxon>Oryza</taxon>
        <taxon>Oryza sativa</taxon>
    </lineage>
</organism>
<dbReference type="EMBL" id="AP005731">
    <property type="protein sequence ID" value="BAC99870.1"/>
    <property type="molecule type" value="Genomic_DNA"/>
</dbReference>